<dbReference type="RefSeq" id="WP_345333192.1">
    <property type="nucleotide sequence ID" value="NZ_BAABJI010000004.1"/>
</dbReference>
<evidence type="ECO:0000313" key="2">
    <source>
        <dbReference type="Proteomes" id="UP001501436"/>
    </source>
</evidence>
<gene>
    <name evidence="1" type="ORF">GCM10023313_34320</name>
</gene>
<comment type="caution">
    <text evidence="1">The sequence shown here is derived from an EMBL/GenBank/DDBJ whole genome shotgun (WGS) entry which is preliminary data.</text>
</comment>
<organism evidence="1 2">
    <name type="scientific">Mucilaginibacter defluvii</name>
    <dbReference type="NCBI Taxonomy" id="1196019"/>
    <lineage>
        <taxon>Bacteria</taxon>
        <taxon>Pseudomonadati</taxon>
        <taxon>Bacteroidota</taxon>
        <taxon>Sphingobacteriia</taxon>
        <taxon>Sphingobacteriales</taxon>
        <taxon>Sphingobacteriaceae</taxon>
        <taxon>Mucilaginibacter</taxon>
    </lineage>
</organism>
<proteinExistence type="predicted"/>
<keyword evidence="2" id="KW-1185">Reference proteome</keyword>
<sequence>MIIYNETVIVEEGTHTAWLAWLQQTQLPAIMATGHFKQYNILNVMDSPNEGITYCVQYHADKLEDVEAYFNNHLDNFQAQQQQRFENKLVMFSTLMQTVPTIY</sequence>
<accession>A0ABP9G3E4</accession>
<evidence type="ECO:0000313" key="1">
    <source>
        <dbReference type="EMBL" id="GAA4926961.1"/>
    </source>
</evidence>
<protein>
    <recommendedName>
        <fullName evidence="3">DUF4286 family protein</fullName>
    </recommendedName>
</protein>
<dbReference type="Proteomes" id="UP001501436">
    <property type="component" value="Unassembled WGS sequence"/>
</dbReference>
<evidence type="ECO:0008006" key="3">
    <source>
        <dbReference type="Google" id="ProtNLM"/>
    </source>
</evidence>
<dbReference type="EMBL" id="BAABJI010000004">
    <property type="protein sequence ID" value="GAA4926961.1"/>
    <property type="molecule type" value="Genomic_DNA"/>
</dbReference>
<dbReference type="InterPro" id="IPR025563">
    <property type="entry name" value="DUF4286"/>
</dbReference>
<dbReference type="Pfam" id="PF14114">
    <property type="entry name" value="DUF4286"/>
    <property type="match status" value="1"/>
</dbReference>
<name>A0ABP9G3E4_9SPHI</name>
<reference evidence="2" key="1">
    <citation type="journal article" date="2019" name="Int. J. Syst. Evol. Microbiol.">
        <title>The Global Catalogue of Microorganisms (GCM) 10K type strain sequencing project: providing services to taxonomists for standard genome sequencing and annotation.</title>
        <authorList>
            <consortium name="The Broad Institute Genomics Platform"/>
            <consortium name="The Broad Institute Genome Sequencing Center for Infectious Disease"/>
            <person name="Wu L."/>
            <person name="Ma J."/>
        </authorList>
    </citation>
    <scope>NUCLEOTIDE SEQUENCE [LARGE SCALE GENOMIC DNA]</scope>
    <source>
        <strain evidence="2">JCM 18283</strain>
    </source>
</reference>